<dbReference type="Gene3D" id="3.90.45.10">
    <property type="entry name" value="Peptide deformylase"/>
    <property type="match status" value="1"/>
</dbReference>
<protein>
    <recommendedName>
        <fullName evidence="6">Peptide deformylase</fullName>
        <shortName evidence="6">PDF</shortName>
        <ecNumber evidence="6">3.5.1.88</ecNumber>
    </recommendedName>
    <alternativeName>
        <fullName evidence="6">Polypeptide deformylase</fullName>
    </alternativeName>
</protein>
<evidence type="ECO:0000256" key="4">
    <source>
        <dbReference type="ARBA" id="ARBA00022917"/>
    </source>
</evidence>
<evidence type="ECO:0000256" key="2">
    <source>
        <dbReference type="ARBA" id="ARBA00022723"/>
    </source>
</evidence>
<dbReference type="SUPFAM" id="SSF56420">
    <property type="entry name" value="Peptide deformylase"/>
    <property type="match status" value="1"/>
</dbReference>
<keyword evidence="2 6" id="KW-0479">Metal-binding</keyword>
<evidence type="ECO:0000256" key="3">
    <source>
        <dbReference type="ARBA" id="ARBA00022801"/>
    </source>
</evidence>
<dbReference type="PIRSF" id="PIRSF004749">
    <property type="entry name" value="Pep_def"/>
    <property type="match status" value="1"/>
</dbReference>
<comment type="function">
    <text evidence="6">Removes the formyl group from the N-terminal Met of newly synthesized proteins. Requires at least a dipeptide for an efficient rate of reaction. N-terminal L-methionine is a prerequisite for activity but the enzyme has broad specificity at other positions.</text>
</comment>
<feature type="binding site" evidence="6">
    <location>
        <position position="99"/>
    </location>
    <ligand>
        <name>Fe cation</name>
        <dbReference type="ChEBI" id="CHEBI:24875"/>
    </ligand>
</feature>
<sequence length="190" mass="20999">MAVRPVVITGTPVLHRPAARVTAFDDELRALVEDMYETMDAAHGVGLAAPQIGVGLRIFTYAFRNDDGVPPRGVLVNPVLTLGKVSQETPDPDEETEGCLSVPGHSWPLKRADWVRVAGFDAGGRPVDFEANGWFARVMQHEYDHLDGKLYVDRLNDKWGRRARRAVKAEGWGRGESSWLPGVDEDPFGH</sequence>
<keyword evidence="4 6" id="KW-0648">Protein biosynthesis</keyword>
<evidence type="ECO:0000256" key="5">
    <source>
        <dbReference type="ARBA" id="ARBA00023004"/>
    </source>
</evidence>
<dbReference type="HAMAP" id="MF_00163">
    <property type="entry name" value="Pep_deformylase"/>
    <property type="match status" value="1"/>
</dbReference>
<keyword evidence="5 6" id="KW-0408">Iron</keyword>
<feature type="binding site" evidence="6">
    <location>
        <position position="145"/>
    </location>
    <ligand>
        <name>Fe cation</name>
        <dbReference type="ChEBI" id="CHEBI:24875"/>
    </ligand>
</feature>
<evidence type="ECO:0000256" key="6">
    <source>
        <dbReference type="HAMAP-Rule" id="MF_00163"/>
    </source>
</evidence>
<dbReference type="PANTHER" id="PTHR10458">
    <property type="entry name" value="PEPTIDE DEFORMYLASE"/>
    <property type="match status" value="1"/>
</dbReference>
<dbReference type="NCBIfam" id="NF001159">
    <property type="entry name" value="PRK00150.1-3"/>
    <property type="match status" value="1"/>
</dbReference>
<dbReference type="EC" id="3.5.1.88" evidence="6"/>
<gene>
    <name evidence="6" type="primary">def</name>
    <name evidence="7" type="ORF">AUQ48_10590</name>
</gene>
<dbReference type="Proteomes" id="UP000234632">
    <property type="component" value="Unassembled WGS sequence"/>
</dbReference>
<dbReference type="RefSeq" id="WP_101852158.1">
    <property type="nucleotide sequence ID" value="NZ_LOMZ01000001.1"/>
</dbReference>
<dbReference type="Pfam" id="PF01327">
    <property type="entry name" value="Pep_deformylase"/>
    <property type="match status" value="1"/>
</dbReference>
<organism evidence="7 8">
    <name type="scientific">Kocuria flava</name>
    <dbReference type="NCBI Taxonomy" id="446860"/>
    <lineage>
        <taxon>Bacteria</taxon>
        <taxon>Bacillati</taxon>
        <taxon>Actinomycetota</taxon>
        <taxon>Actinomycetes</taxon>
        <taxon>Micrococcales</taxon>
        <taxon>Micrococcaceae</taxon>
        <taxon>Kocuria</taxon>
    </lineage>
</organism>
<name>A0A2N4T2Y4_9MICC</name>
<dbReference type="NCBIfam" id="TIGR00079">
    <property type="entry name" value="pept_deformyl"/>
    <property type="match status" value="1"/>
</dbReference>
<dbReference type="PANTHER" id="PTHR10458:SF2">
    <property type="entry name" value="PEPTIDE DEFORMYLASE, MITOCHONDRIAL"/>
    <property type="match status" value="1"/>
</dbReference>
<comment type="cofactor">
    <cofactor evidence="6">
        <name>Fe(2+)</name>
        <dbReference type="ChEBI" id="CHEBI:29033"/>
    </cofactor>
    <text evidence="6">Binds 1 Fe(2+) ion.</text>
</comment>
<dbReference type="CDD" id="cd00487">
    <property type="entry name" value="Pep_deformylase"/>
    <property type="match status" value="1"/>
</dbReference>
<evidence type="ECO:0000256" key="1">
    <source>
        <dbReference type="ARBA" id="ARBA00010759"/>
    </source>
</evidence>
<feature type="active site" evidence="6">
    <location>
        <position position="142"/>
    </location>
</feature>
<dbReference type="GO" id="GO:0046872">
    <property type="term" value="F:metal ion binding"/>
    <property type="evidence" value="ECO:0007669"/>
    <property type="project" value="UniProtKB-KW"/>
</dbReference>
<feature type="binding site" evidence="6">
    <location>
        <position position="141"/>
    </location>
    <ligand>
        <name>Fe cation</name>
        <dbReference type="ChEBI" id="CHEBI:24875"/>
    </ligand>
</feature>
<keyword evidence="3 6" id="KW-0378">Hydrolase</keyword>
<comment type="similarity">
    <text evidence="1 6">Belongs to the polypeptide deformylase family.</text>
</comment>
<dbReference type="PRINTS" id="PR01576">
    <property type="entry name" value="PDEFORMYLASE"/>
</dbReference>
<dbReference type="InterPro" id="IPR023635">
    <property type="entry name" value="Peptide_deformylase"/>
</dbReference>
<accession>A0A2N4T2Y4</accession>
<dbReference type="InterPro" id="IPR036821">
    <property type="entry name" value="Peptide_deformylase_sf"/>
</dbReference>
<proteinExistence type="inferred from homology"/>
<evidence type="ECO:0000313" key="7">
    <source>
        <dbReference type="EMBL" id="PLC12585.1"/>
    </source>
</evidence>
<dbReference type="GO" id="GO:0042586">
    <property type="term" value="F:peptide deformylase activity"/>
    <property type="evidence" value="ECO:0007669"/>
    <property type="project" value="UniProtKB-UniRule"/>
</dbReference>
<dbReference type="AlphaFoldDB" id="A0A2N4T2Y4"/>
<dbReference type="GO" id="GO:0006412">
    <property type="term" value="P:translation"/>
    <property type="evidence" value="ECO:0007669"/>
    <property type="project" value="UniProtKB-UniRule"/>
</dbReference>
<comment type="catalytic activity">
    <reaction evidence="6">
        <text>N-terminal N-formyl-L-methionyl-[peptide] + H2O = N-terminal L-methionyl-[peptide] + formate</text>
        <dbReference type="Rhea" id="RHEA:24420"/>
        <dbReference type="Rhea" id="RHEA-COMP:10639"/>
        <dbReference type="Rhea" id="RHEA-COMP:10640"/>
        <dbReference type="ChEBI" id="CHEBI:15377"/>
        <dbReference type="ChEBI" id="CHEBI:15740"/>
        <dbReference type="ChEBI" id="CHEBI:49298"/>
        <dbReference type="ChEBI" id="CHEBI:64731"/>
        <dbReference type="EC" id="3.5.1.88"/>
    </reaction>
</comment>
<evidence type="ECO:0000313" key="8">
    <source>
        <dbReference type="Proteomes" id="UP000234632"/>
    </source>
</evidence>
<reference evidence="7 8" key="1">
    <citation type="submission" date="2015-12" db="EMBL/GenBank/DDBJ databases">
        <authorList>
            <person name="Shamseldin A."/>
            <person name="Moawad H."/>
            <person name="Abd El-Rahim W.M."/>
            <person name="Sadowsky M.J."/>
        </authorList>
    </citation>
    <scope>NUCLEOTIDE SEQUENCE [LARGE SCALE GENOMIC DNA]</scope>
    <source>
        <strain evidence="7 8">S43</strain>
    </source>
</reference>
<comment type="caution">
    <text evidence="7">The sequence shown here is derived from an EMBL/GenBank/DDBJ whole genome shotgun (WGS) entry which is preliminary data.</text>
</comment>
<dbReference type="EMBL" id="LOMZ01000001">
    <property type="protein sequence ID" value="PLC12585.1"/>
    <property type="molecule type" value="Genomic_DNA"/>
</dbReference>